<keyword evidence="2" id="KW-0812">Transmembrane</keyword>
<accession>A0A316YDH2</accession>
<keyword evidence="2" id="KW-0472">Membrane</keyword>
<evidence type="ECO:0000313" key="3">
    <source>
        <dbReference type="EMBL" id="PWN87279.1"/>
    </source>
</evidence>
<dbReference type="PANTHER" id="PTHR35184">
    <property type="entry name" value="YALI0C10208P"/>
    <property type="match status" value="1"/>
</dbReference>
<dbReference type="Proteomes" id="UP000245768">
    <property type="component" value="Unassembled WGS sequence"/>
</dbReference>
<protein>
    <recommendedName>
        <fullName evidence="5">Integral membrane protein</fullName>
    </recommendedName>
</protein>
<gene>
    <name evidence="3" type="ORF">FA10DRAFT_182310</name>
</gene>
<dbReference type="GeneID" id="37040228"/>
<name>A0A316YDH2_9BASI</name>
<feature type="transmembrane region" description="Helical" evidence="2">
    <location>
        <begin position="21"/>
        <end position="42"/>
    </location>
</feature>
<evidence type="ECO:0000256" key="2">
    <source>
        <dbReference type="SAM" id="Phobius"/>
    </source>
</evidence>
<dbReference type="EMBL" id="KZ819640">
    <property type="protein sequence ID" value="PWN87279.1"/>
    <property type="molecule type" value="Genomic_DNA"/>
</dbReference>
<feature type="transmembrane region" description="Helical" evidence="2">
    <location>
        <begin position="49"/>
        <end position="68"/>
    </location>
</feature>
<organism evidence="3 4">
    <name type="scientific">Acaromyces ingoldii</name>
    <dbReference type="NCBI Taxonomy" id="215250"/>
    <lineage>
        <taxon>Eukaryota</taxon>
        <taxon>Fungi</taxon>
        <taxon>Dikarya</taxon>
        <taxon>Basidiomycota</taxon>
        <taxon>Ustilaginomycotina</taxon>
        <taxon>Exobasidiomycetes</taxon>
        <taxon>Exobasidiales</taxon>
        <taxon>Cryptobasidiaceae</taxon>
        <taxon>Acaromyces</taxon>
    </lineage>
</organism>
<dbReference type="PANTHER" id="PTHR35184:SF1">
    <property type="entry name" value="INTEGRAL MEMBRANE PROTEIN"/>
    <property type="match status" value="1"/>
</dbReference>
<feature type="transmembrane region" description="Helical" evidence="2">
    <location>
        <begin position="80"/>
        <end position="99"/>
    </location>
</feature>
<feature type="transmembrane region" description="Helical" evidence="2">
    <location>
        <begin position="120"/>
        <end position="148"/>
    </location>
</feature>
<evidence type="ECO:0000256" key="1">
    <source>
        <dbReference type="SAM" id="MobiDB-lite"/>
    </source>
</evidence>
<feature type="transmembrane region" description="Helical" evidence="2">
    <location>
        <begin position="168"/>
        <end position="187"/>
    </location>
</feature>
<keyword evidence="2" id="KW-1133">Transmembrane helix</keyword>
<dbReference type="STRING" id="215250.A0A316YDH2"/>
<feature type="compositionally biased region" description="Basic and acidic residues" evidence="1">
    <location>
        <begin position="306"/>
        <end position="316"/>
    </location>
</feature>
<proteinExistence type="predicted"/>
<dbReference type="OrthoDB" id="3357002at2759"/>
<dbReference type="InParanoid" id="A0A316YDH2"/>
<reference evidence="3 4" key="1">
    <citation type="journal article" date="2018" name="Mol. Biol. Evol.">
        <title>Broad Genomic Sampling Reveals a Smut Pathogenic Ancestry of the Fungal Clade Ustilaginomycotina.</title>
        <authorList>
            <person name="Kijpornyongpan T."/>
            <person name="Mondo S.J."/>
            <person name="Barry K."/>
            <person name="Sandor L."/>
            <person name="Lee J."/>
            <person name="Lipzen A."/>
            <person name="Pangilinan J."/>
            <person name="LaButti K."/>
            <person name="Hainaut M."/>
            <person name="Henrissat B."/>
            <person name="Grigoriev I.V."/>
            <person name="Spatafora J.W."/>
            <person name="Aime M.C."/>
        </authorList>
    </citation>
    <scope>NUCLEOTIDE SEQUENCE [LARGE SCALE GENOMIC DNA]</scope>
    <source>
        <strain evidence="3 4">MCA 4198</strain>
    </source>
</reference>
<dbReference type="RefSeq" id="XP_025374477.1">
    <property type="nucleotide sequence ID" value="XM_025518312.1"/>
</dbReference>
<feature type="region of interest" description="Disordered" evidence="1">
    <location>
        <begin position="306"/>
        <end position="326"/>
    </location>
</feature>
<sequence>MPASDSQTTTQSTLPSIVPDLPASLVIMVIYFCFGLGMIVRFRQSHLKFRVQIMLISLCMSRTVALALRSSWAVHPLNTNLAIAATVLVNAGVILLVAANMQLLIRLVKGRRPELQKSTVFVRATTAVQLFIIVVLIMTIVPVIFNILTTNLVIKQRTGIVIKISSTYLAIYASLPFVLVPIILALVKRSPKSIVIREPYKAGLIMWTSALVGVELSLKCASNYGVASLTSWYSTRASFYVSTPMLELLCILPLFLINLPHAFGDSNASVLSMLNKDDSDDKYDEELHAALRQTTTTWREGIWQDIRPRGSIDEKSTPYQSPDGSP</sequence>
<dbReference type="AlphaFoldDB" id="A0A316YDH2"/>
<evidence type="ECO:0008006" key="5">
    <source>
        <dbReference type="Google" id="ProtNLM"/>
    </source>
</evidence>
<feature type="compositionally biased region" description="Polar residues" evidence="1">
    <location>
        <begin position="317"/>
        <end position="326"/>
    </location>
</feature>
<evidence type="ECO:0000313" key="4">
    <source>
        <dbReference type="Proteomes" id="UP000245768"/>
    </source>
</evidence>
<keyword evidence="4" id="KW-1185">Reference proteome</keyword>